<gene>
    <name evidence="1" type="ORF">NBM05_05020</name>
</gene>
<organism evidence="1 2">
    <name type="scientific">Rothia santali</name>
    <dbReference type="NCBI Taxonomy" id="2949643"/>
    <lineage>
        <taxon>Bacteria</taxon>
        <taxon>Bacillati</taxon>
        <taxon>Actinomycetota</taxon>
        <taxon>Actinomycetes</taxon>
        <taxon>Micrococcales</taxon>
        <taxon>Micrococcaceae</taxon>
        <taxon>Rothia</taxon>
    </lineage>
</organism>
<dbReference type="SUPFAM" id="SSF54637">
    <property type="entry name" value="Thioesterase/thiol ester dehydrase-isomerase"/>
    <property type="match status" value="1"/>
</dbReference>
<proteinExistence type="predicted"/>
<dbReference type="Gene3D" id="3.10.129.10">
    <property type="entry name" value="Hotdog Thioesterase"/>
    <property type="match status" value="1"/>
</dbReference>
<comment type="caution">
    <text evidence="1">The sequence shown here is derived from an EMBL/GenBank/DDBJ whole genome shotgun (WGS) entry which is preliminary data.</text>
</comment>
<dbReference type="RefSeq" id="WP_254165571.1">
    <property type="nucleotide sequence ID" value="NZ_JANAFB010000008.1"/>
</dbReference>
<dbReference type="Pfam" id="PF13279">
    <property type="entry name" value="4HBT_2"/>
    <property type="match status" value="1"/>
</dbReference>
<accession>A0A9X2KHX6</accession>
<dbReference type="InterPro" id="IPR029069">
    <property type="entry name" value="HotDog_dom_sf"/>
</dbReference>
<protein>
    <submittedName>
        <fullName evidence="1">Acyl-CoA thioesterase</fullName>
    </submittedName>
</protein>
<reference evidence="1" key="1">
    <citation type="submission" date="2022-06" db="EMBL/GenBank/DDBJ databases">
        <title>Rothia sp. isolated from sandalwood seedling.</title>
        <authorList>
            <person name="Tuikhar N."/>
            <person name="Kirdat K."/>
            <person name="Thorat V."/>
            <person name="Swetha P."/>
            <person name="Padma S."/>
            <person name="Sundararaj R."/>
            <person name="Yadav A."/>
        </authorList>
    </citation>
    <scope>NUCLEOTIDE SEQUENCE</scope>
    <source>
        <strain evidence="1">AR01</strain>
    </source>
</reference>
<dbReference type="CDD" id="cd00586">
    <property type="entry name" value="4HBT"/>
    <property type="match status" value="1"/>
</dbReference>
<evidence type="ECO:0000313" key="2">
    <source>
        <dbReference type="Proteomes" id="UP001139502"/>
    </source>
</evidence>
<keyword evidence="2" id="KW-1185">Reference proteome</keyword>
<dbReference type="Proteomes" id="UP001139502">
    <property type="component" value="Unassembled WGS sequence"/>
</dbReference>
<dbReference type="EMBL" id="JANAFB010000008">
    <property type="protein sequence ID" value="MCP3425395.1"/>
    <property type="molecule type" value="Genomic_DNA"/>
</dbReference>
<evidence type="ECO:0000313" key="1">
    <source>
        <dbReference type="EMBL" id="MCP3425395.1"/>
    </source>
</evidence>
<sequence length="147" mass="16127">MSTYPGYVATPEIRWSDQDLMGHVNNARILTLTEDARIQWMLSLTELAESIRPTLVARTEINYRAPVHYGAEALRIELGIGRVGTTSFTITFRGVQGGAVAFDGQNVMVLIDEAAGGTRRLTAAQREVLEGFGTYDPERPTTLTPAD</sequence>
<dbReference type="AlphaFoldDB" id="A0A9X2KHX6"/>
<name>A0A9X2KHX6_9MICC</name>